<evidence type="ECO:0000313" key="1">
    <source>
        <dbReference type="EMBL" id="OGE29632.1"/>
    </source>
</evidence>
<dbReference type="PANTHER" id="PTHR37029:SF1">
    <property type="entry name" value="SSR1768 PROTEIN"/>
    <property type="match status" value="1"/>
</dbReference>
<dbReference type="EMBL" id="MFCP01000003">
    <property type="protein sequence ID" value="OGE29632.1"/>
    <property type="molecule type" value="Genomic_DNA"/>
</dbReference>
<dbReference type="PANTHER" id="PTHR37029">
    <property type="entry name" value="SSR1768 PROTEIN"/>
    <property type="match status" value="1"/>
</dbReference>
<dbReference type="Proteomes" id="UP000177555">
    <property type="component" value="Unassembled WGS sequence"/>
</dbReference>
<gene>
    <name evidence="1" type="ORF">A2867_02090</name>
</gene>
<evidence type="ECO:0000313" key="2">
    <source>
        <dbReference type="Proteomes" id="UP000177555"/>
    </source>
</evidence>
<proteinExistence type="predicted"/>
<reference evidence="1 2" key="1">
    <citation type="journal article" date="2016" name="Nat. Commun.">
        <title>Thousands of microbial genomes shed light on interconnected biogeochemical processes in an aquifer system.</title>
        <authorList>
            <person name="Anantharaman K."/>
            <person name="Brown C.T."/>
            <person name="Hug L.A."/>
            <person name="Sharon I."/>
            <person name="Castelle C.J."/>
            <person name="Probst A.J."/>
            <person name="Thomas B.C."/>
            <person name="Singh A."/>
            <person name="Wilkins M.J."/>
            <person name="Karaoz U."/>
            <person name="Brodie E.L."/>
            <person name="Williams K.H."/>
            <person name="Hubbard S.S."/>
            <person name="Banfield J.F."/>
        </authorList>
    </citation>
    <scope>NUCLEOTIDE SEQUENCE [LARGE SCALE GENOMIC DNA]</scope>
</reference>
<evidence type="ECO:0008006" key="3">
    <source>
        <dbReference type="Google" id="ProtNLM"/>
    </source>
</evidence>
<sequence>MKITYDKKIDAMYIKLRTGRYDHSKKVTDDILIDISKKGEVLGLEILEASKNIGKVKREKVAIDFAGA</sequence>
<dbReference type="InterPro" id="IPR019270">
    <property type="entry name" value="DUF2283"/>
</dbReference>
<dbReference type="AlphaFoldDB" id="A0A1F5JLZ3"/>
<dbReference type="Pfam" id="PF10049">
    <property type="entry name" value="DUF2283"/>
    <property type="match status" value="1"/>
</dbReference>
<accession>A0A1F5JLZ3</accession>
<organism evidence="1 2">
    <name type="scientific">Candidatus Daviesbacteria bacterium RIFCSPHIGHO2_01_FULL_40_11</name>
    <dbReference type="NCBI Taxonomy" id="1797762"/>
    <lineage>
        <taxon>Bacteria</taxon>
        <taxon>Candidatus Daviesiibacteriota</taxon>
    </lineage>
</organism>
<name>A0A1F5JLZ3_9BACT</name>
<protein>
    <recommendedName>
        <fullName evidence="3">DUF2283 domain-containing protein</fullName>
    </recommendedName>
</protein>
<comment type="caution">
    <text evidence="1">The sequence shown here is derived from an EMBL/GenBank/DDBJ whole genome shotgun (WGS) entry which is preliminary data.</text>
</comment>